<dbReference type="SUPFAM" id="SSF55961">
    <property type="entry name" value="Bet v1-like"/>
    <property type="match status" value="1"/>
</dbReference>
<dbReference type="STRING" id="642780.SAMN04488570_2283"/>
<evidence type="ECO:0000313" key="2">
    <source>
        <dbReference type="Proteomes" id="UP000198859"/>
    </source>
</evidence>
<keyword evidence="2" id="KW-1185">Reference proteome</keyword>
<dbReference type="AlphaFoldDB" id="A0A1H1TPQ9"/>
<dbReference type="Proteomes" id="UP000198859">
    <property type="component" value="Chromosome I"/>
</dbReference>
<sequence length="153" mass="16797">MGTYTVERSTVVEAPADRLHGLVADLRQWTLWSPWEGLDPDLERTYTGPDAGVGARYAWSGNRKAGSGSMEVVEDRAEQVDLDVEFLKPFRSQSRSSFVLAPRGSATEVTWRMTGEQSGLMGVLGKVVPMDKLIGKDFEKGLARLKAVAEHTA</sequence>
<dbReference type="InterPro" id="IPR023393">
    <property type="entry name" value="START-like_dom_sf"/>
</dbReference>
<dbReference type="CDD" id="cd07818">
    <property type="entry name" value="SRPBCC_1"/>
    <property type="match status" value="1"/>
</dbReference>
<reference evidence="2" key="1">
    <citation type="submission" date="2016-10" db="EMBL/GenBank/DDBJ databases">
        <authorList>
            <person name="Varghese N."/>
            <person name="Submissions S."/>
        </authorList>
    </citation>
    <scope>NUCLEOTIDE SEQUENCE [LARGE SCALE GENOMIC DNA]</scope>
    <source>
        <strain evidence="2">DSM 22127</strain>
    </source>
</reference>
<dbReference type="RefSeq" id="WP_091729681.1">
    <property type="nucleotide sequence ID" value="NZ_LT629757.1"/>
</dbReference>
<protein>
    <submittedName>
        <fullName evidence="1">Polyketide cyclase / dehydrase and lipid transport</fullName>
    </submittedName>
</protein>
<dbReference type="EMBL" id="LT629757">
    <property type="protein sequence ID" value="SDS61549.1"/>
    <property type="molecule type" value="Genomic_DNA"/>
</dbReference>
<dbReference type="Gene3D" id="3.30.530.20">
    <property type="match status" value="1"/>
</dbReference>
<organism evidence="1 2">
    <name type="scientific">Nocardioides scoriae</name>
    <dbReference type="NCBI Taxonomy" id="642780"/>
    <lineage>
        <taxon>Bacteria</taxon>
        <taxon>Bacillati</taxon>
        <taxon>Actinomycetota</taxon>
        <taxon>Actinomycetes</taxon>
        <taxon>Propionibacteriales</taxon>
        <taxon>Nocardioidaceae</taxon>
        <taxon>Nocardioides</taxon>
    </lineage>
</organism>
<dbReference type="Pfam" id="PF10604">
    <property type="entry name" value="Polyketide_cyc2"/>
    <property type="match status" value="1"/>
</dbReference>
<gene>
    <name evidence="1" type="ORF">SAMN04488570_2283</name>
</gene>
<dbReference type="InterPro" id="IPR019587">
    <property type="entry name" value="Polyketide_cyclase/dehydratase"/>
</dbReference>
<name>A0A1H1TPQ9_9ACTN</name>
<dbReference type="OrthoDB" id="9807923at2"/>
<evidence type="ECO:0000313" key="1">
    <source>
        <dbReference type="EMBL" id="SDS61549.1"/>
    </source>
</evidence>
<accession>A0A1H1TPQ9</accession>
<proteinExistence type="predicted"/>